<evidence type="ECO:0000313" key="5">
    <source>
        <dbReference type="Proteomes" id="UP000663444"/>
    </source>
</evidence>
<dbReference type="EMBL" id="CP064781">
    <property type="protein sequence ID" value="QRJ63856.1"/>
    <property type="molecule type" value="Genomic_DNA"/>
</dbReference>
<dbReference type="Gene3D" id="2.60.120.1440">
    <property type="match status" value="1"/>
</dbReference>
<feature type="compositionally biased region" description="Pro residues" evidence="1">
    <location>
        <begin position="223"/>
        <end position="241"/>
    </location>
</feature>
<dbReference type="RefSeq" id="WP_203387388.1">
    <property type="nucleotide sequence ID" value="NZ_CP064781.1"/>
</dbReference>
<evidence type="ECO:0000256" key="1">
    <source>
        <dbReference type="SAM" id="MobiDB-lite"/>
    </source>
</evidence>
<dbReference type="KEGG" id="ares:IWH25_00400"/>
<feature type="signal peptide" evidence="2">
    <location>
        <begin position="1"/>
        <end position="29"/>
    </location>
</feature>
<evidence type="ECO:0000259" key="3">
    <source>
        <dbReference type="Pfam" id="PF04773"/>
    </source>
</evidence>
<proteinExistence type="predicted"/>
<evidence type="ECO:0000313" key="4">
    <source>
        <dbReference type="EMBL" id="QRJ63856.1"/>
    </source>
</evidence>
<name>A0A974SP36_9RHOO</name>
<accession>A0A974SP36</accession>
<feature type="region of interest" description="Disordered" evidence="1">
    <location>
        <begin position="190"/>
        <end position="250"/>
    </location>
</feature>
<dbReference type="Pfam" id="PF04773">
    <property type="entry name" value="FecR"/>
    <property type="match status" value="1"/>
</dbReference>
<feature type="domain" description="FecR protein" evidence="3">
    <location>
        <begin position="64"/>
        <end position="170"/>
    </location>
</feature>
<organism evidence="4 5">
    <name type="scientific">Azospira restricta</name>
    <dbReference type="NCBI Taxonomy" id="404405"/>
    <lineage>
        <taxon>Bacteria</taxon>
        <taxon>Pseudomonadati</taxon>
        <taxon>Pseudomonadota</taxon>
        <taxon>Betaproteobacteria</taxon>
        <taxon>Rhodocyclales</taxon>
        <taxon>Rhodocyclaceae</taxon>
        <taxon>Azospira</taxon>
    </lineage>
</organism>
<feature type="compositionally biased region" description="Low complexity" evidence="1">
    <location>
        <begin position="203"/>
        <end position="222"/>
    </location>
</feature>
<sequence>MIFRFDRHFAGLRLLLGLLLAGVAAIAAAQPAATIVFATGNASVLAADGAARRAERGAAVAVGDTVHTADGRAQLRFLDGATISLQPGTQFRVEQFRFADQGGRAAAEDRVVMRFLKGALRAVSGLIGKQRNEQYRMDTPVGTIGIRGTEYGATLAGGGLSVTTYAGLVEVCNAAGCALAGPGQTLLVADGNTRPRLQGGGQAPTAPGAAVPELPPAQVSPQLPAPPPQPVMPPPQSPSPYVPQDSGRLY</sequence>
<keyword evidence="5" id="KW-1185">Reference proteome</keyword>
<gene>
    <name evidence="4" type="ORF">IWH25_00400</name>
</gene>
<reference evidence="4" key="1">
    <citation type="submission" date="2020-11" db="EMBL/GenBank/DDBJ databases">
        <title>Azospira restricta DSM 18626 genome sequence.</title>
        <authorList>
            <person name="Moe W.M."/>
        </authorList>
    </citation>
    <scope>NUCLEOTIDE SEQUENCE</scope>
    <source>
        <strain evidence="4">DSM 18626</strain>
    </source>
</reference>
<feature type="chain" id="PRO_5036847067" evidence="2">
    <location>
        <begin position="30"/>
        <end position="250"/>
    </location>
</feature>
<dbReference type="PANTHER" id="PTHR38731">
    <property type="entry name" value="LIPL45-RELATED LIPOPROTEIN-RELATED"/>
    <property type="match status" value="1"/>
</dbReference>
<dbReference type="AlphaFoldDB" id="A0A974SP36"/>
<protein>
    <submittedName>
        <fullName evidence="4">FecR domain-containing protein</fullName>
    </submittedName>
</protein>
<dbReference type="Proteomes" id="UP000663444">
    <property type="component" value="Chromosome"/>
</dbReference>
<dbReference type="InterPro" id="IPR006860">
    <property type="entry name" value="FecR"/>
</dbReference>
<evidence type="ECO:0000256" key="2">
    <source>
        <dbReference type="SAM" id="SignalP"/>
    </source>
</evidence>
<keyword evidence="2" id="KW-0732">Signal</keyword>